<evidence type="ECO:0000256" key="3">
    <source>
        <dbReference type="ARBA" id="ARBA00023002"/>
    </source>
</evidence>
<dbReference type="PANTHER" id="PTHR42847">
    <property type="entry name" value="ALKANESULFONATE MONOOXYGENASE"/>
    <property type="match status" value="1"/>
</dbReference>
<gene>
    <name evidence="6" type="ORF">GCM10009798_13300</name>
</gene>
<dbReference type="RefSeq" id="WP_344043663.1">
    <property type="nucleotide sequence ID" value="NZ_BAAAPB010000001.1"/>
</dbReference>
<dbReference type="PANTHER" id="PTHR42847:SF4">
    <property type="entry name" value="ALKANESULFONATE MONOOXYGENASE-RELATED"/>
    <property type="match status" value="1"/>
</dbReference>
<evidence type="ECO:0000313" key="7">
    <source>
        <dbReference type="Proteomes" id="UP001500571"/>
    </source>
</evidence>
<feature type="domain" description="Luciferase-like" evidence="5">
    <location>
        <begin position="15"/>
        <end position="261"/>
    </location>
</feature>
<evidence type="ECO:0000259" key="5">
    <source>
        <dbReference type="Pfam" id="PF00296"/>
    </source>
</evidence>
<evidence type="ECO:0000313" key="6">
    <source>
        <dbReference type="EMBL" id="GAA1955407.1"/>
    </source>
</evidence>
<dbReference type="Pfam" id="PF00296">
    <property type="entry name" value="Bac_luciferase"/>
    <property type="match status" value="1"/>
</dbReference>
<accession>A0ABP5BZP8</accession>
<reference evidence="7" key="1">
    <citation type="journal article" date="2019" name="Int. J. Syst. Evol. Microbiol.">
        <title>The Global Catalogue of Microorganisms (GCM) 10K type strain sequencing project: providing services to taxonomists for standard genome sequencing and annotation.</title>
        <authorList>
            <consortium name="The Broad Institute Genomics Platform"/>
            <consortium name="The Broad Institute Genome Sequencing Center for Infectious Disease"/>
            <person name="Wu L."/>
            <person name="Ma J."/>
        </authorList>
    </citation>
    <scope>NUCLEOTIDE SEQUENCE [LARGE SCALE GENOMIC DNA]</scope>
    <source>
        <strain evidence="7">JCM 15309</strain>
    </source>
</reference>
<protein>
    <submittedName>
        <fullName evidence="6">LLM class flavin-dependent oxidoreductase</fullName>
    </submittedName>
</protein>
<evidence type="ECO:0000256" key="1">
    <source>
        <dbReference type="ARBA" id="ARBA00022630"/>
    </source>
</evidence>
<keyword evidence="3" id="KW-0560">Oxidoreductase</keyword>
<evidence type="ECO:0000256" key="2">
    <source>
        <dbReference type="ARBA" id="ARBA00022643"/>
    </source>
</evidence>
<keyword evidence="4" id="KW-0503">Monooxygenase</keyword>
<keyword evidence="7" id="KW-1185">Reference proteome</keyword>
<dbReference type="Proteomes" id="UP001500571">
    <property type="component" value="Unassembled WGS sequence"/>
</dbReference>
<comment type="caution">
    <text evidence="6">The sequence shown here is derived from an EMBL/GenBank/DDBJ whole genome shotgun (WGS) entry which is preliminary data.</text>
</comment>
<evidence type="ECO:0000256" key="4">
    <source>
        <dbReference type="ARBA" id="ARBA00023033"/>
    </source>
</evidence>
<dbReference type="EMBL" id="BAAAPB010000001">
    <property type="protein sequence ID" value="GAA1955407.1"/>
    <property type="molecule type" value="Genomic_DNA"/>
</dbReference>
<keyword evidence="1" id="KW-0285">Flavoprotein</keyword>
<proteinExistence type="predicted"/>
<name>A0ABP5BZP8_9ACTN</name>
<dbReference type="InterPro" id="IPR050172">
    <property type="entry name" value="SsuD_RutA_monooxygenase"/>
</dbReference>
<sequence length="328" mass="36818">MKLALYLPNFRNHVTVQELADLTDLAEELELDSVWTLDRVVVPEASDRGELQYSFGMMKEFPTQLPVQSNGKWFQGWPLLPWLAARTQKVRIGMSITDTPYRSPGVFAAECATIDHLSGGRLNVGVGAGWMPEEFAAASATHIFPRRHAHVRETIEICQGIWGNETFEYHGEFADFDPCGFGHQPVQKPGPPIYFSGLRDPKRSAQRVAKYGLAGWIGIQDTPREFTEWRTAIAGELEALGKSIDDLDMCSMIWFTITDEDVDQTDNGKASNILVGSERQITDMLKRYQEAGMTMPLLWPPFADVPVSKTLDDLKRLKNDIMPKVEAA</sequence>
<dbReference type="InterPro" id="IPR036661">
    <property type="entry name" value="Luciferase-like_sf"/>
</dbReference>
<dbReference type="Gene3D" id="3.20.20.30">
    <property type="entry name" value="Luciferase-like domain"/>
    <property type="match status" value="1"/>
</dbReference>
<organism evidence="6 7">
    <name type="scientific">Nocardioides panacihumi</name>
    <dbReference type="NCBI Taxonomy" id="400774"/>
    <lineage>
        <taxon>Bacteria</taxon>
        <taxon>Bacillati</taxon>
        <taxon>Actinomycetota</taxon>
        <taxon>Actinomycetes</taxon>
        <taxon>Propionibacteriales</taxon>
        <taxon>Nocardioidaceae</taxon>
        <taxon>Nocardioides</taxon>
    </lineage>
</organism>
<keyword evidence="2" id="KW-0288">FMN</keyword>
<dbReference type="SUPFAM" id="SSF51679">
    <property type="entry name" value="Bacterial luciferase-like"/>
    <property type="match status" value="1"/>
</dbReference>
<dbReference type="InterPro" id="IPR011251">
    <property type="entry name" value="Luciferase-like_dom"/>
</dbReference>